<feature type="domain" description="Lon proteolytic" evidence="1">
    <location>
        <begin position="392"/>
        <end position="470"/>
    </location>
</feature>
<dbReference type="InterPro" id="IPR027065">
    <property type="entry name" value="Lon_Prtase"/>
</dbReference>
<dbReference type="Gene3D" id="3.30.230.10">
    <property type="match status" value="1"/>
</dbReference>
<dbReference type="InterPro" id="IPR020568">
    <property type="entry name" value="Ribosomal_Su5_D2-typ_SF"/>
</dbReference>
<organism evidence="2 3">
    <name type="scientific">Heterodera schachtii</name>
    <name type="common">Sugarbeet cyst nematode worm</name>
    <name type="synonym">Tylenchus schachtii</name>
    <dbReference type="NCBI Taxonomy" id="97005"/>
    <lineage>
        <taxon>Eukaryota</taxon>
        <taxon>Metazoa</taxon>
        <taxon>Ecdysozoa</taxon>
        <taxon>Nematoda</taxon>
        <taxon>Chromadorea</taxon>
        <taxon>Rhabditida</taxon>
        <taxon>Tylenchina</taxon>
        <taxon>Tylenchomorpha</taxon>
        <taxon>Tylenchoidea</taxon>
        <taxon>Heteroderidae</taxon>
        <taxon>Heteroderinae</taxon>
        <taxon>Heterodera</taxon>
    </lineage>
</organism>
<reference evidence="2 3" key="1">
    <citation type="submission" date="2024-10" db="EMBL/GenBank/DDBJ databases">
        <authorList>
            <person name="Kim D."/>
        </authorList>
    </citation>
    <scope>NUCLEOTIDE SEQUENCE [LARGE SCALE GENOMIC DNA]</scope>
    <source>
        <strain evidence="2">Taebaek</strain>
    </source>
</reference>
<evidence type="ECO:0000313" key="3">
    <source>
        <dbReference type="Proteomes" id="UP001620645"/>
    </source>
</evidence>
<dbReference type="PANTHER" id="PTHR10046">
    <property type="entry name" value="ATP DEPENDENT LON PROTEASE FAMILY MEMBER"/>
    <property type="match status" value="1"/>
</dbReference>
<accession>A0ABD2HVP5</accession>
<evidence type="ECO:0000313" key="2">
    <source>
        <dbReference type="EMBL" id="KAL3071799.1"/>
    </source>
</evidence>
<proteinExistence type="predicted"/>
<dbReference type="SUPFAM" id="SSF54211">
    <property type="entry name" value="Ribosomal protein S5 domain 2-like"/>
    <property type="match status" value="1"/>
</dbReference>
<name>A0ABD2HVP5_HETSC</name>
<keyword evidence="3" id="KW-1185">Reference proteome</keyword>
<dbReference type="InterPro" id="IPR014721">
    <property type="entry name" value="Ribsml_uS5_D2-typ_fold_subgr"/>
</dbReference>
<sequence length="471" mass="52618">MENDSSLSSSEEGSAMKREIYNCADHWLAVFHFLATYQLGIEIALLSQRFDCLVEEHFKTRYWAFDYIRIERKMDENGTEATHIENFCGKSMPIPATPLPRRITGFKCIVINCFDQSVVDFIRRFQHIFDTFGTKLYIASNRDSQMQFATRDIWPLLKSNICGIKFCPSSHIGFRQSHPSFLSDCYQSLRTVISFDHIPELPADASADATGNKALANWLLRSDDDGGTLPPKLARCKSYDKTHLSEQIVAFKQAFASASSPVNFIIGIGHSLPINEHIDLINVCTRERLVLKHFAGDEHNSLLIRCPIARDEHKWAQWEKEAIEWHFCDKWNRIIISSVQVRPVFDTFPVTHTPGCTGLPVSNDRKASAAAADAEGSFRLVLSGGTERLKYGESFFAEKMNLSVPPLRTKRKGPSASAAAALAFLSLATGRPVQPGVCVTGKVPKTGRISKIGQMKEKTIAAAEGRMAKIA</sequence>
<dbReference type="PRINTS" id="PR00830">
    <property type="entry name" value="ENDOLAPTASE"/>
</dbReference>
<dbReference type="EMBL" id="JBICCN010000385">
    <property type="protein sequence ID" value="KAL3071799.1"/>
    <property type="molecule type" value="Genomic_DNA"/>
</dbReference>
<dbReference type="Pfam" id="PF05362">
    <property type="entry name" value="Lon_C"/>
    <property type="match status" value="1"/>
</dbReference>
<protein>
    <recommendedName>
        <fullName evidence="1">Lon proteolytic domain-containing protein</fullName>
    </recommendedName>
</protein>
<comment type="caution">
    <text evidence="2">The sequence shown here is derived from an EMBL/GenBank/DDBJ whole genome shotgun (WGS) entry which is preliminary data.</text>
</comment>
<gene>
    <name evidence="2" type="ORF">niasHS_016898</name>
</gene>
<evidence type="ECO:0000259" key="1">
    <source>
        <dbReference type="Pfam" id="PF05362"/>
    </source>
</evidence>
<dbReference type="Proteomes" id="UP001620645">
    <property type="component" value="Unassembled WGS sequence"/>
</dbReference>
<dbReference type="InterPro" id="IPR008269">
    <property type="entry name" value="Lon_proteolytic"/>
</dbReference>
<dbReference type="AlphaFoldDB" id="A0ABD2HVP5"/>